<dbReference type="RefSeq" id="WP_422919314.1">
    <property type="nucleotide sequence ID" value="NZ_JAMZEJ010000004.1"/>
</dbReference>
<protein>
    <submittedName>
        <fullName evidence="2">Uncharacterized protein</fullName>
    </submittedName>
</protein>
<reference evidence="2 3" key="1">
    <citation type="submission" date="2022-06" db="EMBL/GenBank/DDBJ databases">
        <title>Rhizosaccharibacter gen. nov. sp. nov. KSS12, endophytic bacteria isolated from sugarcane.</title>
        <authorList>
            <person name="Pitiwittayakul N."/>
        </authorList>
    </citation>
    <scope>NUCLEOTIDE SEQUENCE [LARGE SCALE GENOMIC DNA]</scope>
    <source>
        <strain evidence="2 3">KSS12</strain>
    </source>
</reference>
<accession>A0ABT1VW53</accession>
<dbReference type="EMBL" id="JAMZEJ010000004">
    <property type="protein sequence ID" value="MCQ8240563.1"/>
    <property type="molecule type" value="Genomic_DNA"/>
</dbReference>
<evidence type="ECO:0000313" key="3">
    <source>
        <dbReference type="Proteomes" id="UP001524547"/>
    </source>
</evidence>
<name>A0ABT1VW53_9PROT</name>
<feature type="region of interest" description="Disordered" evidence="1">
    <location>
        <begin position="1"/>
        <end position="27"/>
    </location>
</feature>
<gene>
    <name evidence="2" type="ORF">NFI88_06855</name>
</gene>
<evidence type="ECO:0000313" key="2">
    <source>
        <dbReference type="EMBL" id="MCQ8240563.1"/>
    </source>
</evidence>
<dbReference type="Proteomes" id="UP001524547">
    <property type="component" value="Unassembled WGS sequence"/>
</dbReference>
<evidence type="ECO:0000256" key="1">
    <source>
        <dbReference type="SAM" id="MobiDB-lite"/>
    </source>
</evidence>
<feature type="region of interest" description="Disordered" evidence="1">
    <location>
        <begin position="44"/>
        <end position="73"/>
    </location>
</feature>
<proteinExistence type="predicted"/>
<feature type="compositionally biased region" description="Basic and acidic residues" evidence="1">
    <location>
        <begin position="1"/>
        <end position="10"/>
    </location>
</feature>
<organism evidence="2 3">
    <name type="scientific">Rhizosaccharibacter radicis</name>
    <dbReference type="NCBI Taxonomy" id="2782605"/>
    <lineage>
        <taxon>Bacteria</taxon>
        <taxon>Pseudomonadati</taxon>
        <taxon>Pseudomonadota</taxon>
        <taxon>Alphaproteobacteria</taxon>
        <taxon>Acetobacterales</taxon>
        <taxon>Acetobacteraceae</taxon>
        <taxon>Rhizosaccharibacter</taxon>
    </lineage>
</organism>
<sequence length="73" mass="8240">MSPALEHEAARQSAMDIVNQAPGLSREHRDALREQMERMTRAMEKAERRMPLNPGYRPPAPMVSASVQIGRRA</sequence>
<keyword evidence="3" id="KW-1185">Reference proteome</keyword>
<comment type="caution">
    <text evidence="2">The sequence shown here is derived from an EMBL/GenBank/DDBJ whole genome shotgun (WGS) entry which is preliminary data.</text>
</comment>